<protein>
    <submittedName>
        <fullName evidence="4">ABC transporter ATP-binding protein</fullName>
    </submittedName>
</protein>
<evidence type="ECO:0000259" key="3">
    <source>
        <dbReference type="PROSITE" id="PS50893"/>
    </source>
</evidence>
<gene>
    <name evidence="4" type="ORF">DWQ67_12510</name>
</gene>
<dbReference type="GO" id="GO:0016887">
    <property type="term" value="F:ATP hydrolysis activity"/>
    <property type="evidence" value="ECO:0007669"/>
    <property type="project" value="InterPro"/>
</dbReference>
<dbReference type="AlphaFoldDB" id="A0A496PGK4"/>
<accession>A0A496PGK4</accession>
<dbReference type="PANTHER" id="PTHR43158:SF5">
    <property type="entry name" value="ABC TRANSPORTER, ATP-BINDING PROTEIN"/>
    <property type="match status" value="1"/>
</dbReference>
<dbReference type="CDD" id="cd03230">
    <property type="entry name" value="ABC_DR_subfamily_A"/>
    <property type="match status" value="1"/>
</dbReference>
<evidence type="ECO:0000256" key="1">
    <source>
        <dbReference type="ARBA" id="ARBA00022741"/>
    </source>
</evidence>
<dbReference type="EMBL" id="QQXL01000008">
    <property type="protein sequence ID" value="RKW69607.1"/>
    <property type="molecule type" value="Genomic_DNA"/>
</dbReference>
<dbReference type="PROSITE" id="PS50893">
    <property type="entry name" value="ABC_TRANSPORTER_2"/>
    <property type="match status" value="1"/>
</dbReference>
<dbReference type="RefSeq" id="WP_121485937.1">
    <property type="nucleotide sequence ID" value="NZ_QQXL01000008.1"/>
</dbReference>
<reference evidence="4 5" key="1">
    <citation type="submission" date="2018-07" db="EMBL/GenBank/DDBJ databases">
        <title>Arthrobacter sp. nov., isolated from raw cow's milk with high bacterial count.</title>
        <authorList>
            <person name="Hahne J."/>
            <person name="Isele D."/>
            <person name="Lipski A."/>
        </authorList>
    </citation>
    <scope>NUCLEOTIDE SEQUENCE [LARGE SCALE GENOMIC DNA]</scope>
    <source>
        <strain evidence="4 5">JZ R-183</strain>
    </source>
</reference>
<keyword evidence="2 4" id="KW-0067">ATP-binding</keyword>
<dbReference type="GO" id="GO:0005524">
    <property type="term" value="F:ATP binding"/>
    <property type="evidence" value="ECO:0007669"/>
    <property type="project" value="UniProtKB-KW"/>
</dbReference>
<dbReference type="InterPro" id="IPR003439">
    <property type="entry name" value="ABC_transporter-like_ATP-bd"/>
</dbReference>
<evidence type="ECO:0000313" key="5">
    <source>
        <dbReference type="Proteomes" id="UP000273119"/>
    </source>
</evidence>
<feature type="domain" description="ABC transporter" evidence="3">
    <location>
        <begin position="7"/>
        <end position="232"/>
    </location>
</feature>
<evidence type="ECO:0000256" key="2">
    <source>
        <dbReference type="ARBA" id="ARBA00022840"/>
    </source>
</evidence>
<evidence type="ECO:0000313" key="4">
    <source>
        <dbReference type="EMBL" id="RKW69607.1"/>
    </source>
</evidence>
<keyword evidence="5" id="KW-1185">Reference proteome</keyword>
<dbReference type="PANTHER" id="PTHR43158">
    <property type="entry name" value="SKFA PEPTIDE EXPORT ATP-BINDING PROTEIN SKFE"/>
    <property type="match status" value="1"/>
</dbReference>
<name>A0A496PGK4_9MICC</name>
<sequence length="308" mass="32712">MNATPALELRGLSKAYRDTTALESVTTTLAAGHIYGLLGRNGAGKSTLMSLATAQAFPSAGDALVFGHTPYEHRATLARMCFMKESQKYPDDYTVKHALASAAIAYPNWDQAFADQLVGELRLPLKRRIKKLSRGQFSSVGIVIGLASRADLTFFDEPYLGLDAVARQVFYDHLLADFAEHPRTVVLSSHLIDEIADVLEHVLLLEDGHLVLDAPVEEVRGAVTSLSGPSQAVLDAAAGLPILARRDLGPVTQLTVRGRFDAAARAAAEAAGVGVAAESLQQSIVYLTRASEASTTTAHTSTLSGGTS</sequence>
<proteinExistence type="predicted"/>
<keyword evidence="1" id="KW-0547">Nucleotide-binding</keyword>
<dbReference type="Proteomes" id="UP000273119">
    <property type="component" value="Unassembled WGS sequence"/>
</dbReference>
<dbReference type="Gene3D" id="3.40.50.300">
    <property type="entry name" value="P-loop containing nucleotide triphosphate hydrolases"/>
    <property type="match status" value="1"/>
</dbReference>
<dbReference type="SUPFAM" id="SSF52540">
    <property type="entry name" value="P-loop containing nucleoside triphosphate hydrolases"/>
    <property type="match status" value="1"/>
</dbReference>
<organism evidence="4 5">
    <name type="scientific">Galactobacter caseinivorans</name>
    <dbReference type="NCBI Taxonomy" id="2676123"/>
    <lineage>
        <taxon>Bacteria</taxon>
        <taxon>Bacillati</taxon>
        <taxon>Actinomycetota</taxon>
        <taxon>Actinomycetes</taxon>
        <taxon>Micrococcales</taxon>
        <taxon>Micrococcaceae</taxon>
        <taxon>Galactobacter</taxon>
    </lineage>
</organism>
<comment type="caution">
    <text evidence="4">The sequence shown here is derived from an EMBL/GenBank/DDBJ whole genome shotgun (WGS) entry which is preliminary data.</text>
</comment>
<dbReference type="SMART" id="SM00382">
    <property type="entry name" value="AAA"/>
    <property type="match status" value="1"/>
</dbReference>
<dbReference type="Pfam" id="PF00005">
    <property type="entry name" value="ABC_tran"/>
    <property type="match status" value="1"/>
</dbReference>
<dbReference type="InterPro" id="IPR027417">
    <property type="entry name" value="P-loop_NTPase"/>
</dbReference>
<dbReference type="InterPro" id="IPR003593">
    <property type="entry name" value="AAA+_ATPase"/>
</dbReference>